<proteinExistence type="predicted"/>
<evidence type="ECO:0000313" key="2">
    <source>
        <dbReference type="EMBL" id="PXV60989.1"/>
    </source>
</evidence>
<dbReference type="Proteomes" id="UP000247389">
    <property type="component" value="Unassembled WGS sequence"/>
</dbReference>
<dbReference type="SUPFAM" id="SSF50341">
    <property type="entry name" value="CheW-like"/>
    <property type="match status" value="1"/>
</dbReference>
<dbReference type="AlphaFoldDB" id="A0A318DVW0"/>
<evidence type="ECO:0000259" key="1">
    <source>
        <dbReference type="PROSITE" id="PS50851"/>
    </source>
</evidence>
<evidence type="ECO:0000313" key="3">
    <source>
        <dbReference type="Proteomes" id="UP000247389"/>
    </source>
</evidence>
<protein>
    <submittedName>
        <fullName evidence="2">Purine-binding chemotaxis protein CheW</fullName>
    </submittedName>
</protein>
<dbReference type="GO" id="GO:0006935">
    <property type="term" value="P:chemotaxis"/>
    <property type="evidence" value="ECO:0007669"/>
    <property type="project" value="InterPro"/>
</dbReference>
<dbReference type="PANTHER" id="PTHR22617:SF23">
    <property type="entry name" value="CHEMOTAXIS PROTEIN CHEW"/>
    <property type="match status" value="1"/>
</dbReference>
<dbReference type="Pfam" id="PF01584">
    <property type="entry name" value="CheW"/>
    <property type="match status" value="1"/>
</dbReference>
<organism evidence="2 3">
    <name type="scientific">Halanaerobium congolense</name>
    <dbReference type="NCBI Taxonomy" id="54121"/>
    <lineage>
        <taxon>Bacteria</taxon>
        <taxon>Bacillati</taxon>
        <taxon>Bacillota</taxon>
        <taxon>Clostridia</taxon>
        <taxon>Halanaerobiales</taxon>
        <taxon>Halanaerobiaceae</taxon>
        <taxon>Halanaerobium</taxon>
    </lineage>
</organism>
<name>A0A318DVW0_9FIRM</name>
<feature type="domain" description="CheW-like" evidence="1">
    <location>
        <begin position="10"/>
        <end position="152"/>
    </location>
</feature>
<dbReference type="GO" id="GO:0005829">
    <property type="term" value="C:cytosol"/>
    <property type="evidence" value="ECO:0007669"/>
    <property type="project" value="TreeGrafter"/>
</dbReference>
<dbReference type="Gene3D" id="2.30.30.40">
    <property type="entry name" value="SH3 Domains"/>
    <property type="match status" value="1"/>
</dbReference>
<dbReference type="PROSITE" id="PS50851">
    <property type="entry name" value="CHEW"/>
    <property type="match status" value="1"/>
</dbReference>
<dbReference type="PANTHER" id="PTHR22617">
    <property type="entry name" value="CHEMOTAXIS SENSOR HISTIDINE KINASE-RELATED"/>
    <property type="match status" value="1"/>
</dbReference>
<dbReference type="EMBL" id="QICM01000051">
    <property type="protein sequence ID" value="PXV60989.1"/>
    <property type="molecule type" value="Genomic_DNA"/>
</dbReference>
<dbReference type="GO" id="GO:0007165">
    <property type="term" value="P:signal transduction"/>
    <property type="evidence" value="ECO:0007669"/>
    <property type="project" value="InterPro"/>
</dbReference>
<reference evidence="2 3" key="1">
    <citation type="submission" date="2018-04" db="EMBL/GenBank/DDBJ databases">
        <title>Subsurface microbial communities from deep shales in Ohio and West Virginia, USA.</title>
        <authorList>
            <person name="Wrighton K."/>
        </authorList>
    </citation>
    <scope>NUCLEOTIDE SEQUENCE [LARGE SCALE GENOMIC DNA]</scope>
    <source>
        <strain evidence="2 3">MSL28</strain>
    </source>
</reference>
<gene>
    <name evidence="2" type="ORF">C8C78_1515</name>
</gene>
<sequence length="154" mass="17447">MSKDNNDLSRKQYITFSLGQERYGIELNEGKEILLPPEITRVPNTPDYVKGVINLRGGVITILDFKDILGIEKNKNDGYKKEENRIIITTIGNITSGFMVDQMQGILTLAGEDIEKENKNEMKSEFIKGIYTEANNVIPIIDLKRLISSRKEAI</sequence>
<dbReference type="SMART" id="SM00260">
    <property type="entry name" value="CheW"/>
    <property type="match status" value="1"/>
</dbReference>
<accession>A0A318DVW0</accession>
<dbReference type="InterPro" id="IPR002545">
    <property type="entry name" value="CheW-lke_dom"/>
</dbReference>
<dbReference type="RefSeq" id="WP_181413363.1">
    <property type="nucleotide sequence ID" value="NZ_QICM01000051.1"/>
</dbReference>
<dbReference type="InterPro" id="IPR039315">
    <property type="entry name" value="CheW"/>
</dbReference>
<dbReference type="Gene3D" id="2.40.50.180">
    <property type="entry name" value="CheA-289, Domain 4"/>
    <property type="match status" value="1"/>
</dbReference>
<comment type="caution">
    <text evidence="2">The sequence shown here is derived from an EMBL/GenBank/DDBJ whole genome shotgun (WGS) entry which is preliminary data.</text>
</comment>
<dbReference type="InterPro" id="IPR036061">
    <property type="entry name" value="CheW-like_dom_sf"/>
</dbReference>